<feature type="region of interest" description="Disordered" evidence="1">
    <location>
        <begin position="1"/>
        <end position="32"/>
    </location>
</feature>
<feature type="region of interest" description="Disordered" evidence="1">
    <location>
        <begin position="1498"/>
        <end position="1520"/>
    </location>
</feature>
<feature type="compositionally biased region" description="Basic and acidic residues" evidence="1">
    <location>
        <begin position="1498"/>
        <end position="1509"/>
    </location>
</feature>
<dbReference type="EMBL" id="MN738786">
    <property type="protein sequence ID" value="QHT36910.1"/>
    <property type="molecule type" value="Genomic_DNA"/>
</dbReference>
<feature type="compositionally biased region" description="Acidic residues" evidence="1">
    <location>
        <begin position="1621"/>
        <end position="1632"/>
    </location>
</feature>
<accession>A0A6C0FAK5</accession>
<organism evidence="2">
    <name type="scientific">viral metagenome</name>
    <dbReference type="NCBI Taxonomy" id="1070528"/>
    <lineage>
        <taxon>unclassified sequences</taxon>
        <taxon>metagenomes</taxon>
        <taxon>organismal metagenomes</taxon>
    </lineage>
</organism>
<name>A0A6C0FAK5_9ZZZZ</name>
<feature type="compositionally biased region" description="Low complexity" evidence="1">
    <location>
        <begin position="1"/>
        <end position="22"/>
    </location>
</feature>
<proteinExistence type="predicted"/>
<reference evidence="2" key="1">
    <citation type="journal article" date="2020" name="Nature">
        <title>Giant virus diversity and host interactions through global metagenomics.</title>
        <authorList>
            <person name="Schulz F."/>
            <person name="Roux S."/>
            <person name="Paez-Espino D."/>
            <person name="Jungbluth S."/>
            <person name="Walsh D.A."/>
            <person name="Denef V.J."/>
            <person name="McMahon K.D."/>
            <person name="Konstantinidis K.T."/>
            <person name="Eloe-Fadrosh E.A."/>
            <person name="Kyrpides N.C."/>
            <person name="Woyke T."/>
        </authorList>
    </citation>
    <scope>NUCLEOTIDE SEQUENCE</scope>
    <source>
        <strain evidence="2">GVMAG-S-ERX555967-130</strain>
    </source>
</reference>
<sequence>MSEESQQQTQESQDTQTQEMQELPQENPDSWSVIPFTNTSDDISDVSLTIGDLFLFQLDPSKSPRTDTFLTKLVEIVKQDMTAHFEDENGEIIVFACEELSTDDSSESFRILYETPGYKILDMAIIYLYDPEITPFQDMELETVDDEISVSVSQNNAYSQEVQRDDILFQYIRALGIYDQPFLIQRAHESIAHLTQMISEGSEPLSDSLIPITPGKLPNFLTPLLDESVYVLPDQGLSYIEETFNIRSMNYSESIDFQLRHENILDGDLSNGYGFVTNEYSGTYLLDCLQTASCRGIDGMYMYDERRHPSSIQIPVFTRNELGEDNTHFVEIYTPPQIKIASVLEEPYDKVYYGLYENTTLLFPLRERMEIHLDYDMRKHGIRNTLKEAQIVGHIAGSTTLREVNGQYFVSHRLSERNTADSFSETLRNNISQASDIISYFTEKGAYNTCRNYDDLLPTLYKYGLSYETLLPSVRKPLAVMIQKYVNQQTGVSVKRETSVESLIKRLSIGEKIKRARDFILSVTNVQEKNELLSEFIRVYTRESDKSNEDNNYLYNKYANEKLLCKHYRYLVQVKNDNTVFETMVTIYGDTPRDGKICCQVCGEYICDEEASLHEGFSDSVPMQSRSVMDPIDTSEQIKRQEFLDSNEIEVERLTVLSSAIGVELTPDMLYDILKTDSQVDSNELQMVRYNMPANSEHPRVSKMLAEIKKKEKQTKDKKQKKSLKRQKEQIITEFINWLKDTRKALVYLSLISVFIQTAVPSLNLKNNVEFRVIDTHTGGFRDATIQYLEKKLQRVCENYKTDPFWRKSMGLFSEPAESVSLTLQLKNTITYLLSASFPDVRRRVKLYDEFTEFDKGLYLKPEWTLFKPHSQNSLNKSVNQCVMKGLHTESLRRVVRGYLIENVSLIRPISNGIRTLSQLCEIPSLQIIQNPSFQRLFQTTVSCYGNHPNHIKFTILIHQLLASSGESEQIRSILQRNGWNPKSEGFPSLDFYKWRNKIIPDILGLSSKEGSSQIQSCYPNPVACNSFIHRMVNNFNYSLLNTYPKRVYGYIPPSVFPEKPYKLLEEFYPELLQSLFESYRVNVVGDIVKHKSSENPCDRFFLSSMSDNDRLSTGSMKHMTQDEDHFQKLLTLKRNRGSLEYRSTFPIIQHYTKDDYQLTTQSHIVGNYRLIQWIDMHSMKNSKDETWTDIHQRIKKCMSEQSDSPAISKSIQTVFSQLLEYQNECIDIVCQFLSQSSEIDNERRNRLSKLFGIKYTSDNLVKIMQTYLKQCQVSDIQTSLTECNQLLSLTTGSVFSTTSRAEDVNNRPMNIPNRWNLTPKTTEGIHKFLARSLYDEHTVVPSSWLIHDYQMNPNSRKYQVGFESYALNDIDSCVYLTGLQNYLQDELIHSELLRGDNHSKYTQKLSMIYYRFQLAYVLSEIVRYIQDLRDTQSDVSLDANLLFSSLENETEEHIQRSVHICSLFLMDFVTHLFMTHYDPKWLYMNRGESLEKQLAKQKEREKGERIRQLDSAAGSEEREIMTAKQEAGLTNWFREAEENARNYVGNAEWEQASKEDRDMILQTIFENAGLDREDTPMDLPSVLPAPPTEEQIEEHNGYDYVSAMDDEPEDVDGLANPEENLQEDFYQEFNE</sequence>
<evidence type="ECO:0000256" key="1">
    <source>
        <dbReference type="SAM" id="MobiDB-lite"/>
    </source>
</evidence>
<feature type="region of interest" description="Disordered" evidence="1">
    <location>
        <begin position="1603"/>
        <end position="1632"/>
    </location>
</feature>
<protein>
    <submittedName>
        <fullName evidence="2">Uncharacterized protein</fullName>
    </submittedName>
</protein>
<evidence type="ECO:0000313" key="2">
    <source>
        <dbReference type="EMBL" id="QHT36910.1"/>
    </source>
</evidence>